<proteinExistence type="predicted"/>
<dbReference type="AlphaFoldDB" id="A0A8H7A778"/>
<sequence>MGIKRLVHTPTRFRQNFDELFHLPFNFAAVPDVYGPGDARGFSLTFNAGVLAIQSSSCILKNMKKSETARCPVQQAEQAFLNLYFGAKAARLRYIQRSLSDEEAQSGRLGGDKVLTPDERKVPPPQSVVHLFRQ</sequence>
<gene>
    <name evidence="2" type="ORF">PC9H_001600</name>
</gene>
<dbReference type="Gene3D" id="3.90.550.10">
    <property type="entry name" value="Spore Coat Polysaccharide Biosynthesis Protein SpsA, Chain A"/>
    <property type="match status" value="1"/>
</dbReference>
<dbReference type="EMBL" id="JACETU010000001">
    <property type="protein sequence ID" value="KAF7441251.1"/>
    <property type="molecule type" value="Genomic_DNA"/>
</dbReference>
<dbReference type="InterPro" id="IPR029044">
    <property type="entry name" value="Nucleotide-diphossugar_trans"/>
</dbReference>
<evidence type="ECO:0000313" key="3">
    <source>
        <dbReference type="Proteomes" id="UP000623687"/>
    </source>
</evidence>
<dbReference type="OrthoDB" id="2014201at2759"/>
<reference evidence="2" key="1">
    <citation type="submission" date="2019-07" db="EMBL/GenBank/DDBJ databases">
        <authorList>
            <person name="Palmer J.M."/>
        </authorList>
    </citation>
    <scope>NUCLEOTIDE SEQUENCE</scope>
    <source>
        <strain evidence="2">PC9</strain>
    </source>
</reference>
<organism evidence="2 3">
    <name type="scientific">Pleurotus ostreatus</name>
    <name type="common">Oyster mushroom</name>
    <name type="synonym">White-rot fungus</name>
    <dbReference type="NCBI Taxonomy" id="5322"/>
    <lineage>
        <taxon>Eukaryota</taxon>
        <taxon>Fungi</taxon>
        <taxon>Dikarya</taxon>
        <taxon>Basidiomycota</taxon>
        <taxon>Agaricomycotina</taxon>
        <taxon>Agaricomycetes</taxon>
        <taxon>Agaricomycetidae</taxon>
        <taxon>Agaricales</taxon>
        <taxon>Pleurotineae</taxon>
        <taxon>Pleurotaceae</taxon>
        <taxon>Pleurotus</taxon>
    </lineage>
</organism>
<accession>A0A8H7A778</accession>
<evidence type="ECO:0000256" key="1">
    <source>
        <dbReference type="SAM" id="MobiDB-lite"/>
    </source>
</evidence>
<comment type="caution">
    <text evidence="2">The sequence shown here is derived from an EMBL/GenBank/DDBJ whole genome shotgun (WGS) entry which is preliminary data.</text>
</comment>
<dbReference type="VEuPathDB" id="FungiDB:PC9H_001600"/>
<dbReference type="GeneID" id="59371441"/>
<dbReference type="Proteomes" id="UP000623687">
    <property type="component" value="Unassembled WGS sequence"/>
</dbReference>
<evidence type="ECO:0000313" key="2">
    <source>
        <dbReference type="EMBL" id="KAF7441251.1"/>
    </source>
</evidence>
<dbReference type="RefSeq" id="XP_036637095.1">
    <property type="nucleotide sequence ID" value="XM_036771250.1"/>
</dbReference>
<dbReference type="SUPFAM" id="SSF53448">
    <property type="entry name" value="Nucleotide-diphospho-sugar transferases"/>
    <property type="match status" value="1"/>
</dbReference>
<keyword evidence="3" id="KW-1185">Reference proteome</keyword>
<name>A0A8H7A778_PLEOS</name>
<protein>
    <submittedName>
        <fullName evidence="2">Uncharacterized protein</fullName>
    </submittedName>
</protein>
<feature type="region of interest" description="Disordered" evidence="1">
    <location>
        <begin position="100"/>
        <end position="127"/>
    </location>
</feature>